<evidence type="ECO:0000256" key="2">
    <source>
        <dbReference type="ARBA" id="ARBA00022723"/>
    </source>
</evidence>
<evidence type="ECO:0000256" key="1">
    <source>
        <dbReference type="ARBA" id="ARBA00022679"/>
    </source>
</evidence>
<dbReference type="GO" id="GO:0046872">
    <property type="term" value="F:metal ion binding"/>
    <property type="evidence" value="ECO:0007669"/>
    <property type="project" value="UniProtKB-KW"/>
</dbReference>
<gene>
    <name evidence="9" type="ORF">IV203_018498</name>
</gene>
<feature type="region of interest" description="Disordered" evidence="5">
    <location>
        <begin position="2458"/>
        <end position="2483"/>
    </location>
</feature>
<evidence type="ECO:0000313" key="10">
    <source>
        <dbReference type="Proteomes" id="UP000693970"/>
    </source>
</evidence>
<evidence type="ECO:0000256" key="4">
    <source>
        <dbReference type="ARBA" id="ARBA00023052"/>
    </source>
</evidence>
<proteinExistence type="inferred from homology"/>
<evidence type="ECO:0000259" key="7">
    <source>
        <dbReference type="Pfam" id="PF02776"/>
    </source>
</evidence>
<feature type="domain" description="Chorismate-utilising enzyme C-terminal" evidence="6">
    <location>
        <begin position="397"/>
        <end position="553"/>
    </location>
</feature>
<accession>A0A9K3Q6K8</accession>
<feature type="region of interest" description="Disordered" evidence="5">
    <location>
        <begin position="334"/>
        <end position="374"/>
    </location>
</feature>
<dbReference type="CDD" id="cd02009">
    <property type="entry name" value="TPP_SHCHC_synthase"/>
    <property type="match status" value="1"/>
</dbReference>
<dbReference type="EMBL" id="JAGRRH010000003">
    <property type="protein sequence ID" value="KAG7372355.1"/>
    <property type="molecule type" value="Genomic_DNA"/>
</dbReference>
<dbReference type="NCBIfam" id="TIGR00173">
    <property type="entry name" value="menD"/>
    <property type="match status" value="1"/>
</dbReference>
<protein>
    <submittedName>
        <fullName evidence="9">2-succinyl-6-hydroxy-2, 4-cyclohexadiene-1-carboxylic acid synthase/2-oxoglutarate decarboxylase</fullName>
    </submittedName>
</protein>
<dbReference type="OrthoDB" id="8119704at2759"/>
<keyword evidence="4" id="KW-0786">Thiamine pyrophosphate</keyword>
<feature type="compositionally biased region" description="Polar residues" evidence="5">
    <location>
        <begin position="358"/>
        <end position="374"/>
    </location>
</feature>
<feature type="compositionally biased region" description="Basic and acidic residues" evidence="5">
    <location>
        <begin position="2465"/>
        <end position="2477"/>
    </location>
</feature>
<feature type="domain" description="Chorismate-utilising enzyme C-terminal" evidence="6">
    <location>
        <begin position="575"/>
        <end position="714"/>
    </location>
</feature>
<keyword evidence="1" id="KW-0808">Transferase</keyword>
<dbReference type="HAMAP" id="MF_01659">
    <property type="entry name" value="MenD"/>
    <property type="match status" value="1"/>
</dbReference>
<dbReference type="InterPro" id="IPR004433">
    <property type="entry name" value="MenaQ_synth_MenD"/>
</dbReference>
<reference evidence="9" key="2">
    <citation type="submission" date="2021-04" db="EMBL/GenBank/DDBJ databases">
        <authorList>
            <person name="Podell S."/>
        </authorList>
    </citation>
    <scope>NUCLEOTIDE SEQUENCE</scope>
    <source>
        <strain evidence="9">Hildebrandi</strain>
    </source>
</reference>
<feature type="domain" description="AB hydrolase-1" evidence="8">
    <location>
        <begin position="1425"/>
        <end position="1724"/>
    </location>
</feature>
<evidence type="ECO:0000256" key="3">
    <source>
        <dbReference type="ARBA" id="ARBA00022842"/>
    </source>
</evidence>
<name>A0A9K3Q6K8_9STRA</name>
<keyword evidence="3" id="KW-0460">Magnesium</keyword>
<feature type="compositionally biased region" description="Low complexity" evidence="5">
    <location>
        <begin position="334"/>
        <end position="350"/>
    </location>
</feature>
<keyword evidence="2" id="KW-0479">Metal-binding</keyword>
<dbReference type="GO" id="GO:0009234">
    <property type="term" value="P:menaquinone biosynthetic process"/>
    <property type="evidence" value="ECO:0007669"/>
    <property type="project" value="InterPro"/>
</dbReference>
<dbReference type="Pfam" id="PF12697">
    <property type="entry name" value="Abhydrolase_6"/>
    <property type="match status" value="1"/>
</dbReference>
<dbReference type="InterPro" id="IPR012001">
    <property type="entry name" value="Thiamin_PyroP_enz_TPP-bd_dom"/>
</dbReference>
<evidence type="ECO:0000259" key="6">
    <source>
        <dbReference type="Pfam" id="PF00425"/>
    </source>
</evidence>
<dbReference type="GO" id="GO:0070204">
    <property type="term" value="F:2-succinyl-5-enolpyruvyl-6-hydroxy-3-cyclohexene-1-carboxylic-acid synthase activity"/>
    <property type="evidence" value="ECO:0007669"/>
    <property type="project" value="InterPro"/>
</dbReference>
<dbReference type="Pfam" id="PF02776">
    <property type="entry name" value="TPP_enzyme_N"/>
    <property type="match status" value="1"/>
</dbReference>
<evidence type="ECO:0000256" key="5">
    <source>
        <dbReference type="SAM" id="MobiDB-lite"/>
    </source>
</evidence>
<evidence type="ECO:0000259" key="8">
    <source>
        <dbReference type="Pfam" id="PF12697"/>
    </source>
</evidence>
<organism evidence="9 10">
    <name type="scientific">Nitzschia inconspicua</name>
    <dbReference type="NCBI Taxonomy" id="303405"/>
    <lineage>
        <taxon>Eukaryota</taxon>
        <taxon>Sar</taxon>
        <taxon>Stramenopiles</taxon>
        <taxon>Ochrophyta</taxon>
        <taxon>Bacillariophyta</taxon>
        <taxon>Bacillariophyceae</taxon>
        <taxon>Bacillariophycidae</taxon>
        <taxon>Bacillariales</taxon>
        <taxon>Bacillariaceae</taxon>
        <taxon>Nitzschia</taxon>
    </lineage>
</organism>
<dbReference type="PANTHER" id="PTHR42916">
    <property type="entry name" value="2-SUCCINYL-5-ENOLPYRUVYL-6-HYDROXY-3-CYCLOHEXENE-1-CARBOXYLATE SYNTHASE"/>
    <property type="match status" value="1"/>
</dbReference>
<feature type="domain" description="Thiamine pyrophosphate enzyme N-terminal TPP-binding" evidence="7">
    <location>
        <begin position="740"/>
        <end position="858"/>
    </location>
</feature>
<reference evidence="9" key="1">
    <citation type="journal article" date="2021" name="Sci. Rep.">
        <title>Diploid genomic architecture of Nitzschia inconspicua, an elite biomass production diatom.</title>
        <authorList>
            <person name="Oliver A."/>
            <person name="Podell S."/>
            <person name="Pinowska A."/>
            <person name="Traller J.C."/>
            <person name="Smith S.R."/>
            <person name="McClure R."/>
            <person name="Beliaev A."/>
            <person name="Bohutskyi P."/>
            <person name="Hill E.A."/>
            <person name="Rabines A."/>
            <person name="Zheng H."/>
            <person name="Allen L.Z."/>
            <person name="Kuo A."/>
            <person name="Grigoriev I.V."/>
            <person name="Allen A.E."/>
            <person name="Hazlebeck D."/>
            <person name="Allen E.E."/>
        </authorList>
    </citation>
    <scope>NUCLEOTIDE SEQUENCE</scope>
    <source>
        <strain evidence="9">Hildebrandi</strain>
    </source>
</reference>
<dbReference type="InterPro" id="IPR000073">
    <property type="entry name" value="AB_hydrolase_1"/>
</dbReference>
<feature type="region of interest" description="Disordered" evidence="5">
    <location>
        <begin position="2253"/>
        <end position="2273"/>
    </location>
</feature>
<evidence type="ECO:0000313" key="9">
    <source>
        <dbReference type="EMBL" id="KAG7372355.1"/>
    </source>
</evidence>
<dbReference type="InterPro" id="IPR015890">
    <property type="entry name" value="Chorismate_C"/>
</dbReference>
<dbReference type="GO" id="GO:0030976">
    <property type="term" value="F:thiamine pyrophosphate binding"/>
    <property type="evidence" value="ECO:0007669"/>
    <property type="project" value="InterPro"/>
</dbReference>
<sequence length="2483" mass="272140">MRKISLHRSFAFRHHRRSAAGKAMLILGAIIFGLAGFLEQLGSTLVLAFMHPSIPSKRSTILSSRRQLQRNYAATSTPRLHAINGAQEETMAIPNPPSIYNVTGDKHILSSGLLSPFHILYPETFSTSPAPLNVSAPLQEVLRYMEESLRVLLQPQQTSFEERIRQPSILRLEMRISHKVDPLCWLQAQIENNPQELRANAAAESPTFYFASAEGTLETAVFGSSQTHRDALQEDDAWKRMVAQLPDRARVYGGQRFDTGTVPAEEWQDFSKGYWMIPAVELRREQNFKSFDTTLAIHLVEESIGDNYEESKNRFESSILHALEILENLTDEMTSTVPPTTLPPVLSRSSTYERRQCNGHTGHTEPTTQQSSPFSTIDGQEIYERGVTAALQEFSKSQWKVNETSIDTNTSENSLKKVVLARRMDLRFAPSAYASVCALDILRKWKFASQPGGHLFYLSPGGSDSEFFGCTPERLFQVYSNKSLDSTMVVSEALAGTRPRGSTPAADQELSRQLFSSTKDQAENKITGRFIMEAFNEMNRRGWVEKRSKPHISKDESQYNGNDVPIDVVGGTIQGKYFVRRLRHLQHICQRFQCQLSTSDVSADAIQYLLSSLHPTPAVGGYPKESAMDFIRRHEGIGFDRGFYSGPVGFVGRKEAEIVVAIRSGLVSQGSKSKDNLQRSAPDVAKRPKVSVYAGAGLVPGSTVQGEWAETAYKLAVVSSIFPQSPVTLQSFQTPNSAWATAFIEELIRNGVTQFYVCPGSRSTPLVAAVAKAVRSNVGVVHAMSVHDERGAAFRALGYGRGTGRPAAVITSSGTAVANLYPAVVEAGMDGVPLLLLTADRPYESRDTGANQAIDQVKAYSQSYIRWFRDILPPHDDVPVSAALADATHGVTLCRKLMGPVHLNIQFRENLAPDGGPIRNDDRTGSVTTFNNVRFTDSAGFNRWSLGGRRWTQTFSASPRLEPTVLIDIVRSITTSKRGIIVVGNVRTNLANDARQHDTSRINQLIERFAQEIGFPIFAGVQSGSLRFECDAVVPFAEHLLRCPVVHENLKPDLIIQLGAPLISVEIPKIIKKTMDEGHVRHILVHAHHPHERADPEFTVTQNINTDIESFVKDMLELVTSGQYGRIGSELASMVELGRLLQQEMPKIVEDAACYLRQLEHSFEALTEPEVVMKLSQMLSSDNAPEISMFLSNSMPVRDADAFLYPLHGKTSNQRASLVGAAGVNRGASGIDGVIASAAGYADATGRPTTLLIGDVATLHDINSLHALRTGMTAAEAQAQKIHPLTIVVLNNDGGGIFSFLPIAKHGNDVSFDEYFGTPTNTFSFEKGAQAFDLPYLKASNSSSFDDAYDRALSSNHPFIIEAVVASRERNVAVHKEITKRASTFLSKIVKNEDIAKEVREILPLKHVRAGGLDGNDVALGEKSLVLLHGWMGEISDWHNVVSSLQKLLPAEWSIISVDLPGHGNSMIRRSKSHQSIQDALNVGESDGGNTIGFSLDEMALTVAATLKAYGLAKIDALAGYSMGGRVAMAMKRLSMPISNGDTSYTTLVDDDTKMILLSTYPGKLTSLRSREEIADNDRVFKDECLAKEIEILSNFGTLSQSSPEAISVRWSKFLNKWYSAPIWGAVRKEPTLYSDMLQRRLVSLSKRGRDLAAVLSRCSPPKCSSEDWRGVNAKNTLYLVGKMDKKYGILGREWVDLEPSLTYVEITNAGHALLVEAGEEVSKAIASFLLQKKEVEEHIFRDGTKIWDATFIPTISVEEISSKTVATDTQSTGSVGSLEFEPFSINVIDKVSSEDGVLGIGWGQGSQATKEQSLKQRSGFFVQVLSSDGLNVGVGEVSPLKGLHPETYQMAGNQLEQIANSLSSLEPDLVPLFDAPSVLSLDGYLESYITSLEAVLGVERVLPSVRSGIEMAILSLSSQIVRMPIQRAITVYSPKAYAMTKTVTFLPLNGLLTRSSRDPADKVQTGSRERNYPSWKIKVGNQSRDEDRSSLKNALVVPNTLGNKIRLDANRAFSETSYLGFVDDLKAFLASSKFESIEYIEEPLQKQTGSDVAWSINRQVDALEKSFNDTAIPYALDESVYDLLQLHDNNFDAITDDLSSTFARGTRGCAAIVLKPSLLGLEVSLRLARFVKSKLGISAVFTSSFDSGIGLAYASFLASLSDASPARPGTQLYPHGLSTFDRLTSDGLSPPFGSYVNQEGVLNVASLSRAFYGLALDELQSLSSESLPPLLPALDKQSLLSSDEIDAAAKEIDGGQPAGAGPGSNLLEDDFEASTSSSGRDIVLIASLPLPFSADIACARFTDLPQQPRWSPWLASVAYLDAGSETEWTLRVRGVNFRWRAKSEMLVSPYKGIRWKSTSGVKNTGVVEFVPPSGGTSASNSCTMKVRMAFVVPRLLSSLFRGTIVEDFLRNKIMKWSLEMFRDVVKGDLALEEGNIELGDALFGAVEGKASAIEATLASSSTRTPDRSSRSRKSVEDWEQEQ</sequence>
<comment type="caution">
    <text evidence="9">The sequence shown here is derived from an EMBL/GenBank/DDBJ whole genome shotgun (WGS) entry which is preliminary data.</text>
</comment>
<dbReference type="CDD" id="cd07037">
    <property type="entry name" value="TPP_PYR_MenD"/>
    <property type="match status" value="1"/>
</dbReference>
<dbReference type="Pfam" id="PF00425">
    <property type="entry name" value="Chorismate_bind"/>
    <property type="match status" value="2"/>
</dbReference>
<dbReference type="PANTHER" id="PTHR42916:SF1">
    <property type="entry name" value="PROTEIN PHYLLO, CHLOROPLASTIC"/>
    <property type="match status" value="1"/>
</dbReference>
<dbReference type="Proteomes" id="UP000693970">
    <property type="component" value="Unassembled WGS sequence"/>
</dbReference>
<keyword evidence="10" id="KW-1185">Reference proteome</keyword>